<dbReference type="EMBL" id="HBUF01571618">
    <property type="protein sequence ID" value="CAG6766776.1"/>
    <property type="molecule type" value="Transcribed_RNA"/>
</dbReference>
<accession>A0A8D9AMX8</accession>
<evidence type="ECO:0000313" key="1">
    <source>
        <dbReference type="EMBL" id="CAG6766776.1"/>
    </source>
</evidence>
<organism evidence="1">
    <name type="scientific">Cacopsylla melanoneura</name>
    <dbReference type="NCBI Taxonomy" id="428564"/>
    <lineage>
        <taxon>Eukaryota</taxon>
        <taxon>Metazoa</taxon>
        <taxon>Ecdysozoa</taxon>
        <taxon>Arthropoda</taxon>
        <taxon>Hexapoda</taxon>
        <taxon>Insecta</taxon>
        <taxon>Pterygota</taxon>
        <taxon>Neoptera</taxon>
        <taxon>Paraneoptera</taxon>
        <taxon>Hemiptera</taxon>
        <taxon>Sternorrhyncha</taxon>
        <taxon>Psylloidea</taxon>
        <taxon>Psyllidae</taxon>
        <taxon>Psyllinae</taxon>
        <taxon>Cacopsylla</taxon>
    </lineage>
</organism>
<name>A0A8D9AMX8_9HEMI</name>
<dbReference type="AlphaFoldDB" id="A0A8D9AMX8"/>
<sequence length="109" mass="12767">MEMEGVSYRTVRHNFLELSLSLSCKHRLIIFRYILPHNFPHIRSVIFVFNRLWSIPLQPFPMRLLALRIIKPRSRAVQRIAPYIVVRQGGRRVADFLPNSAGFPIRTGV</sequence>
<reference evidence="1" key="1">
    <citation type="submission" date="2021-05" db="EMBL/GenBank/DDBJ databases">
        <authorList>
            <person name="Alioto T."/>
            <person name="Alioto T."/>
            <person name="Gomez Garrido J."/>
        </authorList>
    </citation>
    <scope>NUCLEOTIDE SEQUENCE</scope>
</reference>
<dbReference type="EMBL" id="HBUF01571615">
    <property type="protein sequence ID" value="CAG6766773.1"/>
    <property type="molecule type" value="Transcribed_RNA"/>
</dbReference>
<proteinExistence type="predicted"/>
<protein>
    <submittedName>
        <fullName evidence="1">Uncharacterized protein</fullName>
    </submittedName>
</protein>